<sequence length="178" mass="19812">MLEVVHAQDIPSPLTTGTSADTSSPDDWLARDHDVERPVYLILHRPHGAVHEPYRWGLTWTVGGVASNEVPAWRFVQLETLGDPFDDAEEQRYAYFGALTKTVPPGTLAARLFELGTLSLAKRQVLEELAKTVPVFVDAETDVSDPREWVKELLRRLVAAGVLPKGRCDDVLSKVWNA</sequence>
<comment type="caution">
    <text evidence="1">The sequence shown here is derived from an EMBL/GenBank/DDBJ whole genome shotgun (WGS) entry which is preliminary data.</text>
</comment>
<dbReference type="AlphaFoldDB" id="A0A2G8S209"/>
<evidence type="ECO:0000313" key="2">
    <source>
        <dbReference type="Proteomes" id="UP000230002"/>
    </source>
</evidence>
<proteinExistence type="predicted"/>
<dbReference type="Proteomes" id="UP000230002">
    <property type="component" value="Unassembled WGS sequence"/>
</dbReference>
<protein>
    <submittedName>
        <fullName evidence="1">Uncharacterized protein</fullName>
    </submittedName>
</protein>
<evidence type="ECO:0000313" key="1">
    <source>
        <dbReference type="EMBL" id="PIL27792.1"/>
    </source>
</evidence>
<gene>
    <name evidence="1" type="ORF">GSI_10945</name>
</gene>
<dbReference type="EMBL" id="AYKW01000034">
    <property type="protein sequence ID" value="PIL27792.1"/>
    <property type="molecule type" value="Genomic_DNA"/>
</dbReference>
<name>A0A2G8S209_9APHY</name>
<accession>A0A2G8S209</accession>
<dbReference type="OrthoDB" id="37659at2759"/>
<keyword evidence="2" id="KW-1185">Reference proteome</keyword>
<reference evidence="1 2" key="1">
    <citation type="journal article" date="2015" name="Sci. Rep.">
        <title>Chromosome-level genome map provides insights into diverse defense mechanisms in the medicinal fungus Ganoderma sinense.</title>
        <authorList>
            <person name="Zhu Y."/>
            <person name="Xu J."/>
            <person name="Sun C."/>
            <person name="Zhou S."/>
            <person name="Xu H."/>
            <person name="Nelson D.R."/>
            <person name="Qian J."/>
            <person name="Song J."/>
            <person name="Luo H."/>
            <person name="Xiang L."/>
            <person name="Li Y."/>
            <person name="Xu Z."/>
            <person name="Ji A."/>
            <person name="Wang L."/>
            <person name="Lu S."/>
            <person name="Hayward A."/>
            <person name="Sun W."/>
            <person name="Li X."/>
            <person name="Schwartz D.C."/>
            <person name="Wang Y."/>
            <person name="Chen S."/>
        </authorList>
    </citation>
    <scope>NUCLEOTIDE SEQUENCE [LARGE SCALE GENOMIC DNA]</scope>
    <source>
        <strain evidence="1 2">ZZ0214-1</strain>
    </source>
</reference>
<organism evidence="1 2">
    <name type="scientific">Ganoderma sinense ZZ0214-1</name>
    <dbReference type="NCBI Taxonomy" id="1077348"/>
    <lineage>
        <taxon>Eukaryota</taxon>
        <taxon>Fungi</taxon>
        <taxon>Dikarya</taxon>
        <taxon>Basidiomycota</taxon>
        <taxon>Agaricomycotina</taxon>
        <taxon>Agaricomycetes</taxon>
        <taxon>Polyporales</taxon>
        <taxon>Polyporaceae</taxon>
        <taxon>Ganoderma</taxon>
    </lineage>
</organism>